<evidence type="ECO:0000313" key="1">
    <source>
        <dbReference type="EMBL" id="RDU95056.1"/>
    </source>
</evidence>
<comment type="caution">
    <text evidence="1">The sequence shown here is derived from an EMBL/GenBank/DDBJ whole genome shotgun (WGS) entry which is preliminary data.</text>
</comment>
<evidence type="ECO:0000313" key="2">
    <source>
        <dbReference type="Proteomes" id="UP000256838"/>
    </source>
</evidence>
<protein>
    <submittedName>
        <fullName evidence="1">Uncharacterized protein</fullName>
    </submittedName>
</protein>
<dbReference type="Proteomes" id="UP000256838">
    <property type="component" value="Unassembled WGS sequence"/>
</dbReference>
<accession>A0A3D8JQT5</accession>
<reference evidence="1 2" key="1">
    <citation type="submission" date="2018-08" db="EMBL/GenBank/DDBJ databases">
        <title>Paraburkholderia sp. DHOM06 isolated from forest soil.</title>
        <authorList>
            <person name="Gao Z.-H."/>
            <person name="Qiu L.-H."/>
        </authorList>
    </citation>
    <scope>NUCLEOTIDE SEQUENCE [LARGE SCALE GENOMIC DNA]</scope>
    <source>
        <strain evidence="1 2">DHOM06</strain>
    </source>
</reference>
<dbReference type="RefSeq" id="WP_115537445.1">
    <property type="nucleotide sequence ID" value="NZ_QRGA01000023.1"/>
</dbReference>
<proteinExistence type="predicted"/>
<sequence length="64" mass="6749">MLAAPDVNLPASVKADIQAVAKSGGKTRSVDLVDDSGNVGFGKRRIVDKAVISTELLRIITRDV</sequence>
<dbReference type="EMBL" id="QRGA01000023">
    <property type="protein sequence ID" value="RDU95056.1"/>
    <property type="molecule type" value="Genomic_DNA"/>
</dbReference>
<dbReference type="AlphaFoldDB" id="A0A3D8JQT5"/>
<organism evidence="1 2">
    <name type="scientific">Trinickia dinghuensis</name>
    <dbReference type="NCBI Taxonomy" id="2291023"/>
    <lineage>
        <taxon>Bacteria</taxon>
        <taxon>Pseudomonadati</taxon>
        <taxon>Pseudomonadota</taxon>
        <taxon>Betaproteobacteria</taxon>
        <taxon>Burkholderiales</taxon>
        <taxon>Burkholderiaceae</taxon>
        <taxon>Trinickia</taxon>
    </lineage>
</organism>
<name>A0A3D8JQT5_9BURK</name>
<keyword evidence="2" id="KW-1185">Reference proteome</keyword>
<gene>
    <name evidence="1" type="ORF">DWV00_31095</name>
</gene>